<keyword evidence="4" id="KW-1185">Reference proteome</keyword>
<dbReference type="Pfam" id="PF03109">
    <property type="entry name" value="ABC1"/>
    <property type="match status" value="1"/>
</dbReference>
<dbReference type="PANTHER" id="PTHR45890">
    <property type="entry name" value="AARF DOMAIN CONTAINING KINASE 2 (PREDICTED)"/>
    <property type="match status" value="1"/>
</dbReference>
<dbReference type="Gene3D" id="1.10.510.10">
    <property type="entry name" value="Transferase(Phosphotransferase) domain 1"/>
    <property type="match status" value="1"/>
</dbReference>
<dbReference type="AlphaFoldDB" id="A0A1M6CB67"/>
<keyword evidence="1" id="KW-0472">Membrane</keyword>
<evidence type="ECO:0000313" key="4">
    <source>
        <dbReference type="Proteomes" id="UP000184512"/>
    </source>
</evidence>
<dbReference type="InterPro" id="IPR052402">
    <property type="entry name" value="ADCK_kinase"/>
</dbReference>
<evidence type="ECO:0000256" key="1">
    <source>
        <dbReference type="SAM" id="Phobius"/>
    </source>
</evidence>
<keyword evidence="3" id="KW-0808">Transferase</keyword>
<feature type="domain" description="ABC1 atypical kinase-like" evidence="2">
    <location>
        <begin position="1"/>
        <end position="96"/>
    </location>
</feature>
<sequence length="309" mass="33543">MEYIDGTQVDRLDADALPQDERDALTQAFTRSLVKQLFIDGFFHGDLHPGNVMVDRATGELVLIDLGLVGRLNLRARLDLVELLVAIQQKDAGSLASLALRLTMHSRPVDAGKFRDDMGELVNQHIRYAEAQSFDSILGAFLALLQDHGMQLGEQFTIAVKTIAQSQEIVTALGGTVDFLPFVLRELAALALAEISLDRVVDLAGSHAISLAQELLRRIPGLDIVLPPQPDDVPPDRPQLSKGPDQLSLRLDRIQSTAANTGAGLVISLLTIGTAILTTAISQLVPVFLVLLVAGVMFAWRIPRPSSKR</sequence>
<keyword evidence="1" id="KW-0812">Transmembrane</keyword>
<dbReference type="Proteomes" id="UP000184512">
    <property type="component" value="Unassembled WGS sequence"/>
</dbReference>
<name>A0A1M6CB67_9ACTN</name>
<reference evidence="4" key="1">
    <citation type="submission" date="2016-11" db="EMBL/GenBank/DDBJ databases">
        <authorList>
            <person name="Varghese N."/>
            <person name="Submissions S."/>
        </authorList>
    </citation>
    <scope>NUCLEOTIDE SEQUENCE [LARGE SCALE GENOMIC DNA]</scope>
    <source>
        <strain evidence="4">DSM 12906</strain>
    </source>
</reference>
<evidence type="ECO:0000313" key="3">
    <source>
        <dbReference type="EMBL" id="SHI58262.1"/>
    </source>
</evidence>
<gene>
    <name evidence="3" type="ORF">SAMN02745244_00645</name>
</gene>
<proteinExistence type="predicted"/>
<organism evidence="3 4">
    <name type="scientific">Tessaracoccus bendigoensis DSM 12906</name>
    <dbReference type="NCBI Taxonomy" id="1123357"/>
    <lineage>
        <taxon>Bacteria</taxon>
        <taxon>Bacillati</taxon>
        <taxon>Actinomycetota</taxon>
        <taxon>Actinomycetes</taxon>
        <taxon>Propionibacteriales</taxon>
        <taxon>Propionibacteriaceae</taxon>
        <taxon>Tessaracoccus</taxon>
    </lineage>
</organism>
<dbReference type="PANTHER" id="PTHR45890:SF1">
    <property type="entry name" value="AARF DOMAIN CONTAINING KINASE 2"/>
    <property type="match status" value="1"/>
</dbReference>
<dbReference type="STRING" id="1123357.SAMN02745244_00645"/>
<feature type="transmembrane region" description="Helical" evidence="1">
    <location>
        <begin position="258"/>
        <end position="278"/>
    </location>
</feature>
<dbReference type="InterPro" id="IPR004147">
    <property type="entry name" value="ABC1_dom"/>
</dbReference>
<accession>A0A1M6CB67</accession>
<dbReference type="EMBL" id="FQZG01000009">
    <property type="protein sequence ID" value="SHI58262.1"/>
    <property type="molecule type" value="Genomic_DNA"/>
</dbReference>
<dbReference type="SUPFAM" id="SSF56112">
    <property type="entry name" value="Protein kinase-like (PK-like)"/>
    <property type="match status" value="1"/>
</dbReference>
<dbReference type="InterPro" id="IPR011009">
    <property type="entry name" value="Kinase-like_dom_sf"/>
</dbReference>
<dbReference type="GO" id="GO:0016740">
    <property type="term" value="F:transferase activity"/>
    <property type="evidence" value="ECO:0007669"/>
    <property type="project" value="UniProtKB-KW"/>
</dbReference>
<keyword evidence="1" id="KW-1133">Transmembrane helix</keyword>
<feature type="transmembrane region" description="Helical" evidence="1">
    <location>
        <begin position="284"/>
        <end position="302"/>
    </location>
</feature>
<protein>
    <submittedName>
        <fullName evidence="3">Phosphotransferase enzyme family protein</fullName>
    </submittedName>
</protein>
<evidence type="ECO:0000259" key="2">
    <source>
        <dbReference type="Pfam" id="PF03109"/>
    </source>
</evidence>